<proteinExistence type="predicted"/>
<dbReference type="EMBL" id="AALIQC010000009">
    <property type="protein sequence ID" value="EDA0143769.1"/>
    <property type="molecule type" value="Genomic_DNA"/>
</dbReference>
<dbReference type="InterPro" id="IPR050263">
    <property type="entry name" value="Bact_Fimbrial_Adh_Pro"/>
</dbReference>
<accession>A0A5J0GBY5</accession>
<keyword evidence="1" id="KW-0732">Signal</keyword>
<accession>A0A3Z7IDD3</accession>
<dbReference type="GO" id="GO:0043709">
    <property type="term" value="P:cell adhesion involved in single-species biofilm formation"/>
    <property type="evidence" value="ECO:0007669"/>
    <property type="project" value="TreeGrafter"/>
</dbReference>
<evidence type="ECO:0000313" key="2">
    <source>
        <dbReference type="EMBL" id="EDA0143769.1"/>
    </source>
</evidence>
<dbReference type="PANTHER" id="PTHR33420">
    <property type="entry name" value="FIMBRIAL SUBUNIT ELFA-RELATED"/>
    <property type="match status" value="1"/>
</dbReference>
<comment type="caution">
    <text evidence="2">The sequence shown here is derived from an EMBL/GenBank/DDBJ whole genome shotgun (WGS) entry which is preliminary data.</text>
</comment>
<dbReference type="InterPro" id="IPR036937">
    <property type="entry name" value="Adhesion_dom_fimbrial_sf"/>
</dbReference>
<dbReference type="Proteomes" id="UP000839529">
    <property type="component" value="Unassembled WGS sequence"/>
</dbReference>
<dbReference type="RefSeq" id="WP_080210197.1">
    <property type="nucleotide sequence ID" value="NZ_CP160163.1"/>
</dbReference>
<evidence type="ECO:0000313" key="3">
    <source>
        <dbReference type="EMBL" id="MLX09407.1"/>
    </source>
</evidence>
<dbReference type="InterPro" id="IPR008966">
    <property type="entry name" value="Adhesion_dom_sf"/>
</dbReference>
<name>A0A3Z7IDD3_SALET</name>
<reference evidence="2" key="1">
    <citation type="submission" date="2019-10" db="EMBL/GenBank/DDBJ databases">
        <authorList>
            <person name="Ashton P.M."/>
            <person name="Dallman T."/>
            <person name="Nair S."/>
            <person name="De Pinna E."/>
            <person name="Peters T."/>
            <person name="Grant K."/>
        </authorList>
    </citation>
    <scope>NUCLEOTIDE SEQUENCE</scope>
    <source>
        <strain evidence="3">313425</strain>
        <strain evidence="2">809993</strain>
    </source>
</reference>
<evidence type="ECO:0000256" key="1">
    <source>
        <dbReference type="SAM" id="SignalP"/>
    </source>
</evidence>
<dbReference type="Gene3D" id="2.60.40.1090">
    <property type="entry name" value="Fimbrial-type adhesion domain"/>
    <property type="match status" value="1"/>
</dbReference>
<dbReference type="GO" id="GO:0009289">
    <property type="term" value="C:pilus"/>
    <property type="evidence" value="ECO:0007669"/>
    <property type="project" value="InterPro"/>
</dbReference>
<feature type="signal peptide" evidence="1">
    <location>
        <begin position="1"/>
        <end position="23"/>
    </location>
</feature>
<dbReference type="AlphaFoldDB" id="A0A3Z7IDD3"/>
<dbReference type="SUPFAM" id="SSF49401">
    <property type="entry name" value="Bacterial adhesins"/>
    <property type="match status" value="1"/>
</dbReference>
<dbReference type="PANTHER" id="PTHR33420:SF12">
    <property type="entry name" value="FIMBRIN-LIKE PROTEIN FIMI-RELATED"/>
    <property type="match status" value="1"/>
</dbReference>
<gene>
    <name evidence="3" type="ORF">DRY32_09680</name>
    <name evidence="2" type="ORF">F9G36_08985</name>
</gene>
<feature type="chain" id="PRO_5030090459" evidence="1">
    <location>
        <begin position="24"/>
        <end position="188"/>
    </location>
</feature>
<sequence length="188" mass="18805">MKHTPIFLALALVGGLFTHAASADITGTPSLSAKFVTTVVAGTCTATVKQGSTTTDTINFGDVFKSDIGTRTEPFKIAFSDCAGVNSAKIAAQAGSGNTCDNNSASFAATGTVNTHTAVEIWGGSADSGTQLACASGAPSNAVTASIKKAATAEYDMNARWVAASGYTAAQAVAGDASSAITFVVTYE</sequence>
<organism evidence="2">
    <name type="scientific">Salmonella enterica I</name>
    <dbReference type="NCBI Taxonomy" id="59201"/>
    <lineage>
        <taxon>Bacteria</taxon>
        <taxon>Pseudomonadati</taxon>
        <taxon>Pseudomonadota</taxon>
        <taxon>Gammaproteobacteria</taxon>
        <taxon>Enterobacterales</taxon>
        <taxon>Enterobacteriaceae</taxon>
        <taxon>Salmonella</taxon>
    </lineage>
</organism>
<protein>
    <submittedName>
        <fullName evidence="2">Fimbrial protein StaE</fullName>
    </submittedName>
</protein>
<dbReference type="EMBL" id="RVIX01000010">
    <property type="protein sequence ID" value="MLX09407.1"/>
    <property type="molecule type" value="Genomic_DNA"/>
</dbReference>